<dbReference type="GeneID" id="73335573"/>
<protein>
    <submittedName>
        <fullName evidence="2">Uncharacterized protein</fullName>
    </submittedName>
</protein>
<sequence length="323" mass="35866">MEQYKRFEYPPTRREAGKGSLFNGHDFDVYENEEWPERLSFFEAALLTRCLFVDEAKLISCFETRNVTAHEDVAEISFWQGQCKGSRRSGSHHTSLFVTEPPFRRKGRLSFYWQGAACLQGWAMRVCMQLLTAAASQGAGPSVAFRDSASKVKVMIAEWMGQTRPPNVIALEKKGLPVVGPSDLSNITDHEDNATGDVGQNGPEDIVSVNIRTESIVTPEEGWQLGVVDRKETISEWCFEVVPEGKKFAPAPPTGPFLPQKYHLPRSHSRRSPSPPTGVPSVFPGELPGEALTRPRFAATTASSNFTLLHHTLIQLCLTLGFS</sequence>
<accession>A0A9Q8W9D4</accession>
<evidence type="ECO:0000256" key="1">
    <source>
        <dbReference type="SAM" id="MobiDB-lite"/>
    </source>
</evidence>
<dbReference type="Proteomes" id="UP000830671">
    <property type="component" value="Chromosome 1"/>
</dbReference>
<keyword evidence="3" id="KW-1185">Reference proteome</keyword>
<proteinExistence type="predicted"/>
<evidence type="ECO:0000313" key="2">
    <source>
        <dbReference type="EMBL" id="UQC74871.1"/>
    </source>
</evidence>
<gene>
    <name evidence="2" type="ORF">CLUP02_01523</name>
</gene>
<dbReference type="AlphaFoldDB" id="A0A9Q8W9D4"/>
<organism evidence="2 3">
    <name type="scientific">Colletotrichum lupini</name>
    <dbReference type="NCBI Taxonomy" id="145971"/>
    <lineage>
        <taxon>Eukaryota</taxon>
        <taxon>Fungi</taxon>
        <taxon>Dikarya</taxon>
        <taxon>Ascomycota</taxon>
        <taxon>Pezizomycotina</taxon>
        <taxon>Sordariomycetes</taxon>
        <taxon>Hypocreomycetidae</taxon>
        <taxon>Glomerellales</taxon>
        <taxon>Glomerellaceae</taxon>
        <taxon>Colletotrichum</taxon>
        <taxon>Colletotrichum acutatum species complex</taxon>
    </lineage>
</organism>
<evidence type="ECO:0000313" key="3">
    <source>
        <dbReference type="Proteomes" id="UP000830671"/>
    </source>
</evidence>
<dbReference type="KEGG" id="clup:CLUP02_01523"/>
<name>A0A9Q8W9D4_9PEZI</name>
<dbReference type="EMBL" id="CP019471">
    <property type="protein sequence ID" value="UQC74871.1"/>
    <property type="molecule type" value="Genomic_DNA"/>
</dbReference>
<feature type="region of interest" description="Disordered" evidence="1">
    <location>
        <begin position="250"/>
        <end position="287"/>
    </location>
</feature>
<reference evidence="2" key="1">
    <citation type="journal article" date="2021" name="Mol. Plant Microbe Interact.">
        <title>Complete Genome Sequence of the Plant-Pathogenic Fungus Colletotrichum lupini.</title>
        <authorList>
            <person name="Baroncelli R."/>
            <person name="Pensec F."/>
            <person name="Da Lio D."/>
            <person name="Boufleur T."/>
            <person name="Vicente I."/>
            <person name="Sarrocco S."/>
            <person name="Picot A."/>
            <person name="Baraldi E."/>
            <person name="Sukno S."/>
            <person name="Thon M."/>
            <person name="Le Floch G."/>
        </authorList>
    </citation>
    <scope>NUCLEOTIDE SEQUENCE</scope>
    <source>
        <strain evidence="2">IMI 504893</strain>
    </source>
</reference>
<dbReference type="RefSeq" id="XP_049136520.1">
    <property type="nucleotide sequence ID" value="XM_049280563.1"/>
</dbReference>